<sequence length="81" mass="9273">MVVKEIDKYEIGKVHGAWCMEREDNIEGEEFGGRRDVCDLEPDNMRAEASWTCHQRIIKIQVVGRSVNEVMALRHGDLDSA</sequence>
<organism evidence="1 2">
    <name type="scientific">Gymnopilus dilepis</name>
    <dbReference type="NCBI Taxonomy" id="231916"/>
    <lineage>
        <taxon>Eukaryota</taxon>
        <taxon>Fungi</taxon>
        <taxon>Dikarya</taxon>
        <taxon>Basidiomycota</taxon>
        <taxon>Agaricomycotina</taxon>
        <taxon>Agaricomycetes</taxon>
        <taxon>Agaricomycetidae</taxon>
        <taxon>Agaricales</taxon>
        <taxon>Agaricineae</taxon>
        <taxon>Hymenogastraceae</taxon>
        <taxon>Gymnopilus</taxon>
    </lineage>
</organism>
<gene>
    <name evidence="1" type="ORF">CVT26_000346</name>
</gene>
<evidence type="ECO:0000313" key="2">
    <source>
        <dbReference type="Proteomes" id="UP000284706"/>
    </source>
</evidence>
<comment type="caution">
    <text evidence="1">The sequence shown here is derived from an EMBL/GenBank/DDBJ whole genome shotgun (WGS) entry which is preliminary data.</text>
</comment>
<dbReference type="EMBL" id="NHYE01005647">
    <property type="protein sequence ID" value="PPQ65729.1"/>
    <property type="molecule type" value="Genomic_DNA"/>
</dbReference>
<accession>A0A409VHJ4</accession>
<dbReference type="AlphaFoldDB" id="A0A409VHJ4"/>
<proteinExistence type="predicted"/>
<keyword evidence="2" id="KW-1185">Reference proteome</keyword>
<reference evidence="1 2" key="1">
    <citation type="journal article" date="2018" name="Evol. Lett.">
        <title>Horizontal gene cluster transfer increased hallucinogenic mushroom diversity.</title>
        <authorList>
            <person name="Reynolds H.T."/>
            <person name="Vijayakumar V."/>
            <person name="Gluck-Thaler E."/>
            <person name="Korotkin H.B."/>
            <person name="Matheny P.B."/>
            <person name="Slot J.C."/>
        </authorList>
    </citation>
    <scope>NUCLEOTIDE SEQUENCE [LARGE SCALE GENOMIC DNA]</scope>
    <source>
        <strain evidence="1 2">SRW20</strain>
    </source>
</reference>
<dbReference type="InParanoid" id="A0A409VHJ4"/>
<evidence type="ECO:0000313" key="1">
    <source>
        <dbReference type="EMBL" id="PPQ65729.1"/>
    </source>
</evidence>
<name>A0A409VHJ4_9AGAR</name>
<protein>
    <submittedName>
        <fullName evidence="1">Uncharacterized protein</fullName>
    </submittedName>
</protein>
<dbReference type="Proteomes" id="UP000284706">
    <property type="component" value="Unassembled WGS sequence"/>
</dbReference>